<feature type="region of interest" description="Disordered" evidence="1">
    <location>
        <begin position="1"/>
        <end position="23"/>
    </location>
</feature>
<feature type="region of interest" description="Disordered" evidence="1">
    <location>
        <begin position="296"/>
        <end position="326"/>
    </location>
</feature>
<feature type="compositionally biased region" description="Basic and acidic residues" evidence="1">
    <location>
        <begin position="316"/>
        <end position="326"/>
    </location>
</feature>
<comment type="caution">
    <text evidence="2">The sequence shown here is derived from an EMBL/GenBank/DDBJ whole genome shotgun (WGS) entry which is preliminary data.</text>
</comment>
<dbReference type="STRING" id="6265.A0A0B2UZI5"/>
<dbReference type="PANTHER" id="PTHR21397">
    <property type="entry name" value="CHROMATIN COMPLEXES SUBUNIT BAP18-RELATED"/>
    <property type="match status" value="1"/>
</dbReference>
<evidence type="ECO:0000313" key="2">
    <source>
        <dbReference type="EMBL" id="KHN74898.1"/>
    </source>
</evidence>
<dbReference type="GO" id="GO:0016589">
    <property type="term" value="C:NURF complex"/>
    <property type="evidence" value="ECO:0007669"/>
    <property type="project" value="TreeGrafter"/>
</dbReference>
<dbReference type="OrthoDB" id="10021571at2759"/>
<evidence type="ECO:0000256" key="1">
    <source>
        <dbReference type="SAM" id="MobiDB-lite"/>
    </source>
</evidence>
<gene>
    <name evidence="2" type="primary">Bap18</name>
    <name evidence="2" type="ORF">Tcan_09140</name>
</gene>
<dbReference type="GO" id="GO:0071339">
    <property type="term" value="C:MLL1 complex"/>
    <property type="evidence" value="ECO:0007669"/>
    <property type="project" value="TreeGrafter"/>
</dbReference>
<reference evidence="2 3" key="1">
    <citation type="submission" date="2014-11" db="EMBL/GenBank/DDBJ databases">
        <title>Genetic blueprint of the zoonotic pathogen Toxocara canis.</title>
        <authorList>
            <person name="Zhu X.-Q."/>
            <person name="Korhonen P.K."/>
            <person name="Cai H."/>
            <person name="Young N.D."/>
            <person name="Nejsum P."/>
            <person name="von Samson-Himmelstjerna G."/>
            <person name="Boag P.R."/>
            <person name="Tan P."/>
            <person name="Li Q."/>
            <person name="Min J."/>
            <person name="Yang Y."/>
            <person name="Wang X."/>
            <person name="Fang X."/>
            <person name="Hall R.S."/>
            <person name="Hofmann A."/>
            <person name="Sternberg P.W."/>
            <person name="Jex A.R."/>
            <person name="Gasser R.B."/>
        </authorList>
    </citation>
    <scope>NUCLEOTIDE SEQUENCE [LARGE SCALE GENOMIC DNA]</scope>
    <source>
        <strain evidence="2">PN_DK_2014</strain>
    </source>
</reference>
<organism evidence="2 3">
    <name type="scientific">Toxocara canis</name>
    <name type="common">Canine roundworm</name>
    <dbReference type="NCBI Taxonomy" id="6265"/>
    <lineage>
        <taxon>Eukaryota</taxon>
        <taxon>Metazoa</taxon>
        <taxon>Ecdysozoa</taxon>
        <taxon>Nematoda</taxon>
        <taxon>Chromadorea</taxon>
        <taxon>Rhabditida</taxon>
        <taxon>Spirurina</taxon>
        <taxon>Ascaridomorpha</taxon>
        <taxon>Ascaridoidea</taxon>
        <taxon>Toxocaridae</taxon>
        <taxon>Toxocara</taxon>
    </lineage>
</organism>
<dbReference type="AlphaFoldDB" id="A0A0B2UZI5"/>
<evidence type="ECO:0000313" key="3">
    <source>
        <dbReference type="Proteomes" id="UP000031036"/>
    </source>
</evidence>
<protein>
    <submittedName>
        <fullName evidence="2">Chromatin complexes subunit BAP18</fullName>
    </submittedName>
</protein>
<proteinExistence type="predicted"/>
<dbReference type="EMBL" id="JPKZ01002808">
    <property type="protein sequence ID" value="KHN74898.1"/>
    <property type="molecule type" value="Genomic_DNA"/>
</dbReference>
<accession>A0A0B2UZI5</accession>
<sequence length="326" mass="34838">MIRQYANATASTSAANSANGTSHQDLNGSNVAAKVAEVFLTAGHAFQKLGDLTLQLHSSNDNAGENKWADEDVDRLKDALTRFAHELDNISESVQTRTTEVMIRQYANATASTSAANSANGTSHQDLNGSNVAAKVAEVFLTAGHAFQKLGDLTLQLHSSNDNAGENKWADEDVDRLKDALTRFAHELDNISESVQTRTTKLIKTDIKRRTLVSEELSTSMGMPAAKRVTTVGQLLAAQSAANAKRTPAVLAATGQLATHPSNPKSISYAPRQRYNPVTVVPTMTPSVAATVTLQSSPQPIATTRPVPTNVLPSEPNRHYLDPSAT</sequence>
<keyword evidence="3" id="KW-1185">Reference proteome</keyword>
<feature type="compositionally biased region" description="Low complexity" evidence="1">
    <location>
        <begin position="1"/>
        <end position="22"/>
    </location>
</feature>
<dbReference type="Proteomes" id="UP000031036">
    <property type="component" value="Unassembled WGS sequence"/>
</dbReference>
<name>A0A0B2UZI5_TOXCA</name>
<dbReference type="PANTHER" id="PTHR21397:SF2">
    <property type="entry name" value="CHROMATIN COMPLEXES SUBUNIT BAP18"/>
    <property type="match status" value="1"/>
</dbReference>